<dbReference type="Proteomes" id="UP001150569">
    <property type="component" value="Unassembled WGS sequence"/>
</dbReference>
<evidence type="ECO:0000256" key="3">
    <source>
        <dbReference type="ARBA" id="ARBA00022833"/>
    </source>
</evidence>
<keyword evidence="3" id="KW-0862">Zinc</keyword>
<evidence type="ECO:0000313" key="7">
    <source>
        <dbReference type="EMBL" id="KAJ1915003.1"/>
    </source>
</evidence>
<dbReference type="OrthoDB" id="8117402at2759"/>
<dbReference type="SMART" id="SM00355">
    <property type="entry name" value="ZnF_C2H2"/>
    <property type="match status" value="3"/>
</dbReference>
<dbReference type="EMBL" id="JANBPT010000654">
    <property type="protein sequence ID" value="KAJ1915003.1"/>
    <property type="molecule type" value="Genomic_DNA"/>
</dbReference>
<evidence type="ECO:0000256" key="4">
    <source>
        <dbReference type="PROSITE-ProRule" id="PRU00042"/>
    </source>
</evidence>
<dbReference type="PANTHER" id="PTHR23235">
    <property type="entry name" value="KRUEPPEL-LIKE TRANSCRIPTION FACTOR"/>
    <property type="match status" value="1"/>
</dbReference>
<evidence type="ECO:0000256" key="1">
    <source>
        <dbReference type="ARBA" id="ARBA00022723"/>
    </source>
</evidence>
<dbReference type="PANTHER" id="PTHR23235:SF120">
    <property type="entry name" value="KRUPPEL-LIKE FACTOR 15"/>
    <property type="match status" value="1"/>
</dbReference>
<dbReference type="InterPro" id="IPR013087">
    <property type="entry name" value="Znf_C2H2_type"/>
</dbReference>
<keyword evidence="1" id="KW-0479">Metal-binding</keyword>
<feature type="region of interest" description="Disordered" evidence="5">
    <location>
        <begin position="277"/>
        <end position="339"/>
    </location>
</feature>
<dbReference type="PROSITE" id="PS00028">
    <property type="entry name" value="ZINC_FINGER_C2H2_1"/>
    <property type="match status" value="1"/>
</dbReference>
<protein>
    <recommendedName>
        <fullName evidence="6">C2H2-type domain-containing protein</fullName>
    </recommendedName>
</protein>
<dbReference type="PROSITE" id="PS50157">
    <property type="entry name" value="ZINC_FINGER_C2H2_2"/>
    <property type="match status" value="1"/>
</dbReference>
<dbReference type="GO" id="GO:0008270">
    <property type="term" value="F:zinc ion binding"/>
    <property type="evidence" value="ECO:0007669"/>
    <property type="project" value="UniProtKB-KW"/>
</dbReference>
<organism evidence="7 8">
    <name type="scientific">Tieghemiomyces parasiticus</name>
    <dbReference type="NCBI Taxonomy" id="78921"/>
    <lineage>
        <taxon>Eukaryota</taxon>
        <taxon>Fungi</taxon>
        <taxon>Fungi incertae sedis</taxon>
        <taxon>Zoopagomycota</taxon>
        <taxon>Kickxellomycotina</taxon>
        <taxon>Dimargaritomycetes</taxon>
        <taxon>Dimargaritales</taxon>
        <taxon>Dimargaritaceae</taxon>
        <taxon>Tieghemiomyces</taxon>
    </lineage>
</organism>
<dbReference type="AlphaFoldDB" id="A0A9W7ZS95"/>
<name>A0A9W7ZS95_9FUNG</name>
<evidence type="ECO:0000256" key="5">
    <source>
        <dbReference type="SAM" id="MobiDB-lite"/>
    </source>
</evidence>
<dbReference type="GO" id="GO:0000978">
    <property type="term" value="F:RNA polymerase II cis-regulatory region sequence-specific DNA binding"/>
    <property type="evidence" value="ECO:0007669"/>
    <property type="project" value="TreeGrafter"/>
</dbReference>
<dbReference type="InterPro" id="IPR036236">
    <property type="entry name" value="Znf_C2H2_sf"/>
</dbReference>
<dbReference type="Pfam" id="PF00096">
    <property type="entry name" value="zf-C2H2"/>
    <property type="match status" value="2"/>
</dbReference>
<dbReference type="Gene3D" id="3.30.160.60">
    <property type="entry name" value="Classic Zinc Finger"/>
    <property type="match status" value="1"/>
</dbReference>
<comment type="caution">
    <text evidence="7">The sequence shown here is derived from an EMBL/GenBank/DDBJ whole genome shotgun (WGS) entry which is preliminary data.</text>
</comment>
<evidence type="ECO:0000259" key="6">
    <source>
        <dbReference type="PROSITE" id="PS50157"/>
    </source>
</evidence>
<proteinExistence type="predicted"/>
<evidence type="ECO:0000313" key="8">
    <source>
        <dbReference type="Proteomes" id="UP001150569"/>
    </source>
</evidence>
<keyword evidence="8" id="KW-1185">Reference proteome</keyword>
<gene>
    <name evidence="7" type="ORF">IWQ60_008594</name>
</gene>
<evidence type="ECO:0000256" key="2">
    <source>
        <dbReference type="ARBA" id="ARBA00022771"/>
    </source>
</evidence>
<reference evidence="7" key="1">
    <citation type="submission" date="2022-07" db="EMBL/GenBank/DDBJ databases">
        <title>Phylogenomic reconstructions and comparative analyses of Kickxellomycotina fungi.</title>
        <authorList>
            <person name="Reynolds N.K."/>
            <person name="Stajich J.E."/>
            <person name="Barry K."/>
            <person name="Grigoriev I.V."/>
            <person name="Crous P."/>
            <person name="Smith M.E."/>
        </authorList>
    </citation>
    <scope>NUCLEOTIDE SEQUENCE</scope>
    <source>
        <strain evidence="7">RSA 861</strain>
    </source>
</reference>
<dbReference type="GO" id="GO:0000981">
    <property type="term" value="F:DNA-binding transcription factor activity, RNA polymerase II-specific"/>
    <property type="evidence" value="ECO:0007669"/>
    <property type="project" value="TreeGrafter"/>
</dbReference>
<keyword evidence="2 4" id="KW-0863">Zinc-finger</keyword>
<accession>A0A9W7ZS95</accession>
<dbReference type="SUPFAM" id="SSF57667">
    <property type="entry name" value="beta-beta-alpha zinc fingers"/>
    <property type="match status" value="1"/>
</dbReference>
<sequence>MGGLPKAPALSGPALEKALSFGDTDLLHCTPPEADPGSQFDFSSAPPALTAARLATPQQSDTVSEVGDLHALATGLTSPPMAAAAYAATSPFLGTGAADSFTTPLLAVNDQPINYLCEGVSAPSLDFMPLLNSPHFGTPLQPLLNYFPDVAATSPGLPTSFLNPYTAFTPHATPAMPTFSHQNLLFTPHTPLVHTPMMPSANDLVPAIEFDSSYPDPSPHDPLHPLISPLLANSHGTPFNLPLNYFQPTPGVGCYDAPADLNPSACMFAPLEDLTSGEPAMFESSTPDRHPTSSSPTTPVLPRPAKRRKLGTSRRSAENGRGSAASLDPATPDKPPRRMHPCDYPGCTFVSARAFNLRTHRATHNPEESKVFPCDLCDKSFSRRHDLTRHKSSLHQGQRQFECHHCRKPYSRNDALQRHLVKYPDGNCRQGSGSSSP</sequence>
<feature type="domain" description="C2H2-type" evidence="6">
    <location>
        <begin position="372"/>
        <end position="400"/>
    </location>
</feature>